<dbReference type="PIRSF" id="PIRSF004749">
    <property type="entry name" value="Pep_def"/>
    <property type="match status" value="1"/>
</dbReference>
<evidence type="ECO:0000256" key="4">
    <source>
        <dbReference type="ARBA" id="ARBA00022917"/>
    </source>
</evidence>
<dbReference type="Gene3D" id="3.90.45.10">
    <property type="entry name" value="Peptide deformylase"/>
    <property type="match status" value="1"/>
</dbReference>
<evidence type="ECO:0000256" key="5">
    <source>
        <dbReference type="ARBA" id="ARBA00037114"/>
    </source>
</evidence>
<dbReference type="AlphaFoldDB" id="A0A4D9E061"/>
<dbReference type="EMBL" id="QXTE01000151">
    <property type="protein sequence ID" value="TFK03901.1"/>
    <property type="molecule type" value="Genomic_DNA"/>
</dbReference>
<evidence type="ECO:0000313" key="9">
    <source>
        <dbReference type="Proteomes" id="UP000297703"/>
    </source>
</evidence>
<dbReference type="SUPFAM" id="SSF56420">
    <property type="entry name" value="Peptide deformylase"/>
    <property type="match status" value="1"/>
</dbReference>
<dbReference type="OrthoDB" id="276063at2759"/>
<dbReference type="GO" id="GO:0006412">
    <property type="term" value="P:translation"/>
    <property type="evidence" value="ECO:0007669"/>
    <property type="project" value="UniProtKB-KW"/>
</dbReference>
<dbReference type="EC" id="3.5.1.88" evidence="7"/>
<dbReference type="NCBIfam" id="NF001159">
    <property type="entry name" value="PRK00150.1-3"/>
    <property type="match status" value="1"/>
</dbReference>
<comment type="similarity">
    <text evidence="1 7">Belongs to the polypeptide deformylase family.</text>
</comment>
<reference evidence="8 9" key="2">
    <citation type="submission" date="2019-04" db="EMBL/GenBank/DDBJ databases">
        <title>The genome sequence of big-headed turtle.</title>
        <authorList>
            <person name="Gong S."/>
        </authorList>
    </citation>
    <scope>NUCLEOTIDE SEQUENCE [LARGE SCALE GENOMIC DNA]</scope>
    <source>
        <strain evidence="8">DO16091913</strain>
        <tissue evidence="8">Muscle</tissue>
    </source>
</reference>
<keyword evidence="3 7" id="KW-0378">Hydrolase</keyword>
<reference evidence="8 9" key="1">
    <citation type="submission" date="2019-04" db="EMBL/GenBank/DDBJ databases">
        <title>Draft genome of the big-headed turtle Platysternon megacephalum.</title>
        <authorList>
            <person name="Gong S."/>
        </authorList>
    </citation>
    <scope>NUCLEOTIDE SEQUENCE [LARGE SCALE GENOMIC DNA]</scope>
    <source>
        <strain evidence="8">DO16091913</strain>
        <tissue evidence="8">Muscle</tissue>
    </source>
</reference>
<evidence type="ECO:0000313" key="8">
    <source>
        <dbReference type="EMBL" id="TFK03901.1"/>
    </source>
</evidence>
<evidence type="ECO:0000256" key="7">
    <source>
        <dbReference type="RuleBase" id="RU362111"/>
    </source>
</evidence>
<keyword evidence="9" id="KW-1185">Reference proteome</keyword>
<dbReference type="PANTHER" id="PTHR10458:SF2">
    <property type="entry name" value="PEPTIDE DEFORMYLASE, MITOCHONDRIAL"/>
    <property type="match status" value="1"/>
</dbReference>
<dbReference type="InterPro" id="IPR023635">
    <property type="entry name" value="Peptide_deformylase"/>
</dbReference>
<evidence type="ECO:0000256" key="3">
    <source>
        <dbReference type="ARBA" id="ARBA00022801"/>
    </source>
</evidence>
<dbReference type="PRINTS" id="PR01576">
    <property type="entry name" value="PDEFORMYLASE"/>
</dbReference>
<dbReference type="HAMAP" id="MF_00163">
    <property type="entry name" value="Pep_deformylase"/>
    <property type="match status" value="1"/>
</dbReference>
<organism evidence="8 9">
    <name type="scientific">Platysternon megacephalum</name>
    <name type="common">big-headed turtle</name>
    <dbReference type="NCBI Taxonomy" id="55544"/>
    <lineage>
        <taxon>Eukaryota</taxon>
        <taxon>Metazoa</taxon>
        <taxon>Chordata</taxon>
        <taxon>Craniata</taxon>
        <taxon>Vertebrata</taxon>
        <taxon>Euteleostomi</taxon>
        <taxon>Archelosauria</taxon>
        <taxon>Testudinata</taxon>
        <taxon>Testudines</taxon>
        <taxon>Cryptodira</taxon>
        <taxon>Durocryptodira</taxon>
        <taxon>Testudinoidea</taxon>
        <taxon>Platysternidae</taxon>
        <taxon>Platysternon</taxon>
    </lineage>
</organism>
<gene>
    <name evidence="8" type="ORF">DR999_PMT13728</name>
</gene>
<keyword evidence="4 7" id="KW-0648">Protein biosynthesis</keyword>
<dbReference type="Proteomes" id="UP000297703">
    <property type="component" value="Unassembled WGS sequence"/>
</dbReference>
<dbReference type="InterPro" id="IPR036821">
    <property type="entry name" value="Peptide_deformylase_sf"/>
</dbReference>
<evidence type="ECO:0000256" key="2">
    <source>
        <dbReference type="ARBA" id="ARBA00022723"/>
    </source>
</evidence>
<dbReference type="CDD" id="cd00487">
    <property type="entry name" value="Pep_deformylase"/>
    <property type="match status" value="1"/>
</dbReference>
<protein>
    <recommendedName>
        <fullName evidence="7">Peptide deformylase</fullName>
        <ecNumber evidence="7">3.5.1.88</ecNumber>
    </recommendedName>
</protein>
<evidence type="ECO:0000256" key="6">
    <source>
        <dbReference type="ARBA" id="ARBA00048875"/>
    </source>
</evidence>
<comment type="catalytic activity">
    <reaction evidence="6 7">
        <text>N-terminal N-formyl-L-methionyl-[peptide] + H2O = N-terminal L-methionyl-[peptide] + formate</text>
        <dbReference type="Rhea" id="RHEA:24420"/>
        <dbReference type="Rhea" id="RHEA-COMP:10639"/>
        <dbReference type="Rhea" id="RHEA-COMP:10640"/>
        <dbReference type="ChEBI" id="CHEBI:15377"/>
        <dbReference type="ChEBI" id="CHEBI:15740"/>
        <dbReference type="ChEBI" id="CHEBI:49298"/>
        <dbReference type="ChEBI" id="CHEBI:64731"/>
        <dbReference type="EC" id="3.5.1.88"/>
    </reaction>
</comment>
<keyword evidence="8" id="KW-0675">Receptor</keyword>
<comment type="function">
    <text evidence="5 7">Removes the formyl group from the N-terminal Met of newly synthesized proteins.</text>
</comment>
<evidence type="ECO:0000256" key="1">
    <source>
        <dbReference type="ARBA" id="ARBA00010759"/>
    </source>
</evidence>
<dbReference type="FunFam" id="3.90.45.10:FF:000003">
    <property type="entry name" value="Peptide deformylase"/>
    <property type="match status" value="1"/>
</dbReference>
<dbReference type="PANTHER" id="PTHR10458">
    <property type="entry name" value="PEPTIDE DEFORMYLASE"/>
    <property type="match status" value="1"/>
</dbReference>
<dbReference type="GO" id="GO:0046872">
    <property type="term" value="F:metal ion binding"/>
    <property type="evidence" value="ECO:0007669"/>
    <property type="project" value="UniProtKB-KW"/>
</dbReference>
<name>A0A4D9E061_9SAUR</name>
<sequence>MAACGARPLFARALSPAWAQVRGHESGPAPAKPRSYWRYLRRSVLGPPQPPYQRVCQAGHPVLRGAAAALDPALIAGPEVQRLIRALVRVMRRLPSLGLSAPQLGVPLQVFVAELPERLHLETSPGLREARQMAPFPLKVFVNPALRVLDPRLVSFPEGCESIAGFAACVPRYQAVQVSGLNEAGDAVSWQASGWAARILQHEMDHLQGILYIDKMESRTFVNTRWMELNE</sequence>
<dbReference type="Pfam" id="PF01327">
    <property type="entry name" value="Pep_deformylase"/>
    <property type="match status" value="1"/>
</dbReference>
<keyword evidence="2 7" id="KW-0479">Metal-binding</keyword>
<proteinExistence type="inferred from homology"/>
<accession>A0A4D9E061</accession>
<comment type="caution">
    <text evidence="8">The sequence shown here is derived from an EMBL/GenBank/DDBJ whole genome shotgun (WGS) entry which is preliminary data.</text>
</comment>
<dbReference type="GO" id="GO:0005739">
    <property type="term" value="C:mitochondrion"/>
    <property type="evidence" value="ECO:0007669"/>
    <property type="project" value="TreeGrafter"/>
</dbReference>
<dbReference type="STRING" id="55544.A0A4D9E061"/>
<dbReference type="GO" id="GO:0042586">
    <property type="term" value="F:peptide deformylase activity"/>
    <property type="evidence" value="ECO:0007669"/>
    <property type="project" value="UniProtKB-EC"/>
</dbReference>